<protein>
    <submittedName>
        <fullName evidence="3">Large cysteine-rich periplasmic protein omcB</fullName>
    </submittedName>
</protein>
<dbReference type="InterPro" id="IPR051172">
    <property type="entry name" value="Chlamydia_OmcB"/>
</dbReference>
<proteinExistence type="predicted"/>
<feature type="domain" description="DUF11" evidence="2">
    <location>
        <begin position="1005"/>
        <end position="1115"/>
    </location>
</feature>
<dbReference type="InterPro" id="IPR001434">
    <property type="entry name" value="OmcB-like_DUF11"/>
</dbReference>
<feature type="region of interest" description="Disordered" evidence="1">
    <location>
        <begin position="1"/>
        <end position="33"/>
    </location>
</feature>
<evidence type="ECO:0000256" key="1">
    <source>
        <dbReference type="SAM" id="MobiDB-lite"/>
    </source>
</evidence>
<evidence type="ECO:0000313" key="4">
    <source>
        <dbReference type="Proteomes" id="UP000319557"/>
    </source>
</evidence>
<feature type="domain" description="DUF11" evidence="2">
    <location>
        <begin position="1389"/>
        <end position="1500"/>
    </location>
</feature>
<name>A0A517M177_9BACT</name>
<keyword evidence="4" id="KW-1185">Reference proteome</keyword>
<feature type="domain" description="DUF11" evidence="2">
    <location>
        <begin position="1645"/>
        <end position="1751"/>
    </location>
</feature>
<dbReference type="NCBIfam" id="TIGR01451">
    <property type="entry name" value="B_ant_repeat"/>
    <property type="match status" value="11"/>
</dbReference>
<evidence type="ECO:0000313" key="3">
    <source>
        <dbReference type="EMBL" id="QDS88634.1"/>
    </source>
</evidence>
<feature type="region of interest" description="Disordered" evidence="1">
    <location>
        <begin position="462"/>
        <end position="481"/>
    </location>
</feature>
<feature type="domain" description="DUF11" evidence="2">
    <location>
        <begin position="493"/>
        <end position="603"/>
    </location>
</feature>
<dbReference type="PANTHER" id="PTHR34819:SF3">
    <property type="entry name" value="CELL SURFACE PROTEIN"/>
    <property type="match status" value="1"/>
</dbReference>
<feature type="domain" description="DUF11" evidence="2">
    <location>
        <begin position="365"/>
        <end position="471"/>
    </location>
</feature>
<feature type="region of interest" description="Disordered" evidence="1">
    <location>
        <begin position="1098"/>
        <end position="1119"/>
    </location>
</feature>
<dbReference type="Gene3D" id="2.60.40.10">
    <property type="entry name" value="Immunoglobulins"/>
    <property type="match status" value="3"/>
</dbReference>
<feature type="compositionally biased region" description="Basic and acidic residues" evidence="1">
    <location>
        <begin position="23"/>
        <end position="33"/>
    </location>
</feature>
<dbReference type="Proteomes" id="UP000319557">
    <property type="component" value="Chromosome"/>
</dbReference>
<gene>
    <name evidence="3" type="primary">omcB_1</name>
    <name evidence="3" type="ORF">EC9_28250</name>
</gene>
<feature type="domain" description="DUF11" evidence="2">
    <location>
        <begin position="1517"/>
        <end position="1626"/>
    </location>
</feature>
<dbReference type="Gene3D" id="2.60.40.1170">
    <property type="entry name" value="Mu homology domain, subdomain B"/>
    <property type="match status" value="3"/>
</dbReference>
<dbReference type="EMBL" id="CP036261">
    <property type="protein sequence ID" value="QDS88634.1"/>
    <property type="molecule type" value="Genomic_DNA"/>
</dbReference>
<reference evidence="3 4" key="1">
    <citation type="submission" date="2019-02" db="EMBL/GenBank/DDBJ databases">
        <title>Deep-cultivation of Planctomycetes and their phenomic and genomic characterization uncovers novel biology.</title>
        <authorList>
            <person name="Wiegand S."/>
            <person name="Jogler M."/>
            <person name="Boedeker C."/>
            <person name="Pinto D."/>
            <person name="Vollmers J."/>
            <person name="Rivas-Marin E."/>
            <person name="Kohn T."/>
            <person name="Peeters S.H."/>
            <person name="Heuer A."/>
            <person name="Rast P."/>
            <person name="Oberbeckmann S."/>
            <person name="Bunk B."/>
            <person name="Jeske O."/>
            <person name="Meyerdierks A."/>
            <person name="Storesund J.E."/>
            <person name="Kallscheuer N."/>
            <person name="Luecker S."/>
            <person name="Lage O.M."/>
            <person name="Pohl T."/>
            <person name="Merkel B.J."/>
            <person name="Hornburger P."/>
            <person name="Mueller R.-W."/>
            <person name="Bruemmer F."/>
            <person name="Labrenz M."/>
            <person name="Spormann A.M."/>
            <person name="Op den Camp H."/>
            <person name="Overmann J."/>
            <person name="Amann R."/>
            <person name="Jetten M.S.M."/>
            <person name="Mascher T."/>
            <person name="Medema M.H."/>
            <person name="Devos D.P."/>
            <person name="Kaster A.-K."/>
            <person name="Ovreas L."/>
            <person name="Rohde M."/>
            <person name="Galperin M.Y."/>
            <person name="Jogler C."/>
        </authorList>
    </citation>
    <scope>NUCLEOTIDE SEQUENCE [LARGE SCALE GENOMIC DNA]</scope>
    <source>
        <strain evidence="3 4">EC9</strain>
    </source>
</reference>
<feature type="domain" description="DUF11" evidence="2">
    <location>
        <begin position="1133"/>
        <end position="1242"/>
    </location>
</feature>
<feature type="domain" description="DUF11" evidence="2">
    <location>
        <begin position="749"/>
        <end position="855"/>
    </location>
</feature>
<sequence length="1781" mass="182249">MGRSKDIVSKIRGLSNRRGRDSKRREKQSSRFRPRFEQLESRRLLAVATDLANISGIVYDDVDGNGLSAGEEIAGATVNVYRDNGNGIFEPGAGDGSPVATDISDASGRYTLTGLTAGSYFVQQPAQTIGGNSLSQQVSPALTITAAQAEGVLVRTIDSFDGTTDLVSDTANDGVRVASSLADGAALGGERDIFVNKTSVNGLVRISVNDPLQPGILSFDSFASGDGQWNVSWDGIDGDALTLDDTGLGGVDLTSAGTAAGFRLQIGADNLGGTAIVRVYSDDGNGATTSRSSQTTLVIPDTGGSATSTEYIPFSAFIGTADFTQVGAIELDITGVPNINGTAELVGAIGPTTITQDFDNFEQADLSLTKVSNTAAPVVGQTVSFTVSVTNTGPNTATGVEVLDQLPTGITFGSATPSQGSYNNATGIWTVGSITNGATATLQISGTLATAGDKTNTAEIIAADQTDPDSTPGNGLPSEDDQASVTIAPQLIDLSLLKAVDNASPNVGEEVTFTLTINNAGPSTATGVAVTDALPGGLTFVSASPSQGNFSSTGGLWTVGDLASGGTATLNLTARVISAGTKTNSAQVTAAGQADIDSTPNNNDPTEDDQASVAVTPQVADLSLTKVADSTSPNVSQNVVYTITLNNAGPSAATGVQVTDLLPSGIAFVSAQPSIGTYDSNSGLWTVGSIGSNNNQTLILIGRVDSVGAKTNVAEVIASDQFDSDSTPGNGATTEDDRAEVTVTPQTADLSLAKTVNDATPNVGENVTFTLTVSNSGPNQATGVRVLDELPAGMTFVSSSGSQGVYDSGTGVWNVGTISNGGTATLRIVATAGNAGLNANSAEIIASDQLDPDSTPGNSVAGEDDTAEVTFTAEIVDLSLAKTVNTAQPNLGENVTFTITVNNAGPDAATNVVVVDRLPTGLTFVSATPSQGTFNTTTRQWSIPTVPAFGSVTMTLVARVNAATTLTNTVEILDADQPDIDSTPGNNVPSEDDQAVASITTRQADLSLTKTVDNANPNVGDNVTFTIDINNDGPDAATGVAVLDTLPTGMTFVSANATLGTFDSASRTWSVGTVPNNSGAQLEIVARVDTRGIKTNTAQVSASEVADPDSTPGNNLTAEDDQASVSLTPQLVDLALTKGVDAAQPNIGDNVVYNLAITNTGTDTATGVAVTDTLPVGVTFISAIASLGNYDDATGVWNVGSVARGSTPTLEITVRVDTPDTKTNVAEITATDQLDVDSTPGNGITTEDDYATVDITPLSADLSLTKTVDDPKPNVGENVTFTITVTNSGPDAATGILVEDQLPPDVVFVSATASRGSYNELTGIWDLGALGNTGTATLQIVANGTNVIEKVNQAEIVASDTRDPDSTPGNNDSSEDDQASVSIEPQEIDLSLTKTIDNNAPNRGENVVYTLVVTNDGPSDATGIEITDRLPEGMTFVSAAVAQGAFNASTGVWTTGSLAQGDSATLRLTATVNTTGTVLNTAEITAADQPDTDSTPGNNNITEDDFSSAIFVTPVADLGLTKIVADSTPLASEDVVFTITVVNNGPDDATGVVVRDLLPPGLLFQSSTETQGTYDSNTGLWNVGGIPNTGTATMTIRARINSADPSTNTAEIVAVAQFDPDSTPDNGIVGEDDQASVTVTPEVSDLSVTAAVDNPTPELGDSVVTTFTVSNAGPDVATNVVLSLPIPPGFTFVRADVSQGTFDAATGLWTLGTLIVGETRTIRITERVDAFGIRPHNIEVQSVDQIDPDSTPGNMSLVEDDYASVMIQAPRNLSKRLFLSR</sequence>
<feature type="domain" description="DUF11" evidence="2">
    <location>
        <begin position="877"/>
        <end position="988"/>
    </location>
</feature>
<dbReference type="OrthoDB" id="1758300at2"/>
<dbReference type="SUPFAM" id="SSF117074">
    <property type="entry name" value="Hypothetical protein PA1324"/>
    <property type="match status" value="1"/>
</dbReference>
<dbReference type="KEGG" id="ruv:EC9_28250"/>
<evidence type="ECO:0000259" key="2">
    <source>
        <dbReference type="Pfam" id="PF01345"/>
    </source>
</evidence>
<organism evidence="3 4">
    <name type="scientific">Rosistilla ulvae</name>
    <dbReference type="NCBI Taxonomy" id="1930277"/>
    <lineage>
        <taxon>Bacteria</taxon>
        <taxon>Pseudomonadati</taxon>
        <taxon>Planctomycetota</taxon>
        <taxon>Planctomycetia</taxon>
        <taxon>Pirellulales</taxon>
        <taxon>Pirellulaceae</taxon>
        <taxon>Rosistilla</taxon>
    </lineage>
</organism>
<feature type="domain" description="DUF11" evidence="2">
    <location>
        <begin position="621"/>
        <end position="727"/>
    </location>
</feature>
<dbReference type="Gene3D" id="2.60.40.3080">
    <property type="match status" value="6"/>
</dbReference>
<dbReference type="Pfam" id="PF01345">
    <property type="entry name" value="DUF11"/>
    <property type="match status" value="11"/>
</dbReference>
<dbReference type="InterPro" id="IPR047589">
    <property type="entry name" value="DUF11_rpt"/>
</dbReference>
<feature type="domain" description="DUF11" evidence="2">
    <location>
        <begin position="1261"/>
        <end position="1374"/>
    </location>
</feature>
<dbReference type="InterPro" id="IPR013783">
    <property type="entry name" value="Ig-like_fold"/>
</dbReference>
<dbReference type="PANTHER" id="PTHR34819">
    <property type="entry name" value="LARGE CYSTEINE-RICH PERIPLASMIC PROTEIN OMCB"/>
    <property type="match status" value="1"/>
</dbReference>
<feature type="region of interest" description="Disordered" evidence="1">
    <location>
        <begin position="1356"/>
        <end position="1383"/>
    </location>
</feature>
<accession>A0A517M177</accession>